<proteinExistence type="predicted"/>
<dbReference type="Proteomes" id="UP000481109">
    <property type="component" value="Unassembled WGS sequence"/>
</dbReference>
<dbReference type="CDD" id="cd11614">
    <property type="entry name" value="SAF_CpaB_FlgA_like"/>
    <property type="match status" value="1"/>
</dbReference>
<dbReference type="Pfam" id="PF08666">
    <property type="entry name" value="SAF"/>
    <property type="match status" value="1"/>
</dbReference>
<keyword evidence="2" id="KW-0472">Membrane</keyword>
<dbReference type="EMBL" id="JAAKZW010000020">
    <property type="protein sequence ID" value="NGO75759.1"/>
    <property type="molecule type" value="Genomic_DNA"/>
</dbReference>
<evidence type="ECO:0000259" key="3">
    <source>
        <dbReference type="SMART" id="SM00858"/>
    </source>
</evidence>
<feature type="domain" description="SAF" evidence="3">
    <location>
        <begin position="66"/>
        <end position="129"/>
    </location>
</feature>
<evidence type="ECO:0000313" key="5">
    <source>
        <dbReference type="Proteomes" id="UP000481109"/>
    </source>
</evidence>
<evidence type="ECO:0000256" key="1">
    <source>
        <dbReference type="SAM" id="MobiDB-lite"/>
    </source>
</evidence>
<dbReference type="InterPro" id="IPR013974">
    <property type="entry name" value="SAF"/>
</dbReference>
<name>A0A6G4XDY7_9ACTN</name>
<keyword evidence="5" id="KW-1185">Reference proteome</keyword>
<dbReference type="AlphaFoldDB" id="A0A6G4XDY7"/>
<gene>
    <name evidence="4" type="ORF">G6045_08740</name>
</gene>
<keyword evidence="2" id="KW-1133">Transmembrane helix</keyword>
<evidence type="ECO:0000313" key="4">
    <source>
        <dbReference type="EMBL" id="NGO75759.1"/>
    </source>
</evidence>
<reference evidence="4 5" key="1">
    <citation type="submission" date="2020-02" db="EMBL/GenBank/DDBJ databases">
        <title>Whole-genome analyses of novel actinobacteria.</title>
        <authorList>
            <person name="Sahin N."/>
            <person name="Tokatli A."/>
        </authorList>
    </citation>
    <scope>NUCLEOTIDE SEQUENCE [LARGE SCALE GENOMIC DNA]</scope>
    <source>
        <strain evidence="4 5">YC504</strain>
    </source>
</reference>
<dbReference type="SMART" id="SM00858">
    <property type="entry name" value="SAF"/>
    <property type="match status" value="1"/>
</dbReference>
<evidence type="ECO:0000256" key="2">
    <source>
        <dbReference type="SAM" id="Phobius"/>
    </source>
</evidence>
<keyword evidence="2" id="KW-0812">Transmembrane</keyword>
<protein>
    <recommendedName>
        <fullName evidence="3">SAF domain-containing protein</fullName>
    </recommendedName>
</protein>
<accession>A0A6G4XDY7</accession>
<feature type="region of interest" description="Disordered" evidence="1">
    <location>
        <begin position="1"/>
        <end position="26"/>
    </location>
</feature>
<organism evidence="4 5">
    <name type="scientific">Streptomyces mesophilus</name>
    <dbReference type="NCBI Taxonomy" id="1775132"/>
    <lineage>
        <taxon>Bacteria</taxon>
        <taxon>Bacillati</taxon>
        <taxon>Actinomycetota</taxon>
        <taxon>Actinomycetes</taxon>
        <taxon>Kitasatosporales</taxon>
        <taxon>Streptomycetaceae</taxon>
        <taxon>Streptomyces</taxon>
    </lineage>
</organism>
<feature type="transmembrane region" description="Helical" evidence="2">
    <location>
        <begin position="38"/>
        <end position="59"/>
    </location>
</feature>
<comment type="caution">
    <text evidence="4">The sequence shown here is derived from an EMBL/GenBank/DDBJ whole genome shotgun (WGS) entry which is preliminary data.</text>
</comment>
<dbReference type="RefSeq" id="WP_165331274.1">
    <property type="nucleotide sequence ID" value="NZ_JAAKZW010000020.1"/>
</dbReference>
<sequence>MDTRTSLPPRPNRGGGQRQPDLPISSGALKSVAPRSKLLKAMAGVLVMVLGILIAIMAVNRAGDRVPVVALATDVPAGEQIEASDLVVASIAEDPALSPIPGAERASLEGRRAAVDLRKGSLLTRSQLQTGNALGDDRQIVGIELKRGTAPRDVLRPGDAVLAVVLPPQGAAQGAKQEDTDASPVQVGATVLSVGATDASGAVVVNVAVAATDGPLLATKAAAKQIALIRQPRGSEQ</sequence>